<keyword evidence="5" id="KW-0547">Nucleotide-binding</keyword>
<feature type="compositionally biased region" description="Basic and acidic residues" evidence="10">
    <location>
        <begin position="1"/>
        <end position="10"/>
    </location>
</feature>
<keyword evidence="8" id="KW-0539">Nucleus</keyword>
<evidence type="ECO:0000313" key="15">
    <source>
        <dbReference type="Proteomes" id="UP000682892"/>
    </source>
</evidence>
<dbReference type="PANTHER" id="PTHR12755:SF3">
    <property type="entry name" value="POLYNUCLEOTIDE 5'-HYDROXYL-KINASE NOL9"/>
    <property type="match status" value="1"/>
</dbReference>
<name>Q16K19_AEDAE</name>
<evidence type="ECO:0000259" key="11">
    <source>
        <dbReference type="Pfam" id="PF16575"/>
    </source>
</evidence>
<feature type="compositionally biased region" description="Basic and acidic residues" evidence="10">
    <location>
        <begin position="96"/>
        <end position="106"/>
    </location>
</feature>
<dbReference type="InterPro" id="IPR032319">
    <property type="entry name" value="CLP1_P"/>
</dbReference>
<evidence type="ECO:0000256" key="6">
    <source>
        <dbReference type="ARBA" id="ARBA00022777"/>
    </source>
</evidence>
<evidence type="ECO:0000256" key="4">
    <source>
        <dbReference type="ARBA" id="ARBA00022679"/>
    </source>
</evidence>
<reference evidence="14" key="1">
    <citation type="submission" date="2005-10" db="EMBL/GenBank/DDBJ databases">
        <authorList>
            <person name="Loftus B.J."/>
            <person name="Nene V.M."/>
            <person name="Hannick L.I."/>
            <person name="Bidwell S."/>
            <person name="Haas B."/>
            <person name="Amedeo P."/>
            <person name="Orvis J."/>
            <person name="Wortman J.R."/>
            <person name="White O.R."/>
            <person name="Salzberg S."/>
            <person name="Shumway M."/>
            <person name="Koo H."/>
            <person name="Zhao Y."/>
            <person name="Holmes M."/>
            <person name="Miller J."/>
            <person name="Schatz M."/>
            <person name="Pop M."/>
            <person name="Pai G."/>
            <person name="Utterback T."/>
            <person name="Rogers Y.-H."/>
            <person name="Kravitz S."/>
            <person name="Fraser C.M."/>
        </authorList>
    </citation>
    <scope>NUCLEOTIDE SEQUENCE</scope>
    <source>
        <strain evidence="14">Liverpool</strain>
    </source>
</reference>
<feature type="domain" description="NOL9 N-terminal" evidence="12">
    <location>
        <begin position="525"/>
        <end position="677"/>
    </location>
</feature>
<sequence length="1041" mass="117851">MNKSRQESKARNPSASFSKPGKALHHRNNKSAKAWKKGKSAPEDEPADLEFKRMTNGMANRKNQMKSKAKSAQPIKPNVSKNLNKPEQNKPVKSQTEPKSKSESSQKRKAQNINGHGTKSKKQKKHSSPESDSDADDYIDRFFGDISDDDAQVPAEESSEEDDLSESEDSESEEDLEEESTMSLEQLVDYYGHRRDAEQKTGKKRKQSHPAKGNNGGEWVEEDNDVELVYKDSDDEQGGNSSRALVPAGDVRNVEYDEEDDEEDLSSGDDEEDDDKFLEQIMEPFDLEAYLRGENDFGEESDSSDEEEDLYGSDYTDSDSFEEDSEDASGEDQSDLDDHEFSSDYDSDEDDASLEEDDDEEFPSYWDESYDSEDDEDYVAEGVDDLYICRGTARVYNIDDNEVTFNSDVETAQIVELPVEDRRSRSVGSSETESHEDAGNDGECPILVPIYDASGNIIDSPEKLEELKINHAHGEKKQKSRTSSVLIEMPANHKETCNEAETPELDQQDKMEEDVEQQNGATEMYRFYDAIDMRLSLLILKETLYFSGHLTIQPLIGGLEVMGYNLSPGECRSAFAVRGFHSLNLTPRVQATPSSKDAMGKVMTRLEKHFHEADLKEIVNTFDSSDSVLVLLQADCNNKRIDTVDKYLSEDFLFPKVEYLKKGTFFRTEYLLNVEFYLEHVDKSTSLYRPDPEWAKIVAKNNSKILVMGGKGSGKSTLCQYLINKNVEKFKKVVLIDLDIGQPIQHIPETISITIIDRPLLGVATFNPIPPVKSWLFGSLDIVSSLIFYTQNVHQLVRYCEQHKSELANIPWIINTMGYATDFGEELMSTILRMLAPTDVIQLVSTNKLLAIPNFQNRFTSEFINQYNYNILRSEVKEYLQRKASFKHYELNVCYPKKGFSLNAPKRRNLMLLAHLADILQDSSSEWFNEVKPFCAPLNQLQVLITREDQTLGDDQLPSVLNATLVYLCRKDDAGLYECLGIGIVRGVDKNNNVYLLQSLPEARLAQVNVLAICSSSLPNAVFLRQSTRIQGTIPYVYNID</sequence>
<evidence type="ECO:0000259" key="13">
    <source>
        <dbReference type="Pfam" id="PF25467"/>
    </source>
</evidence>
<accession>Q16K19</accession>
<reference evidence="14" key="2">
    <citation type="journal article" date="2007" name="Science">
        <title>Genome sequence of Aedes aegypti, a major arbovirus vector.</title>
        <authorList>
            <person name="Nene V."/>
            <person name="Wortman J.R."/>
            <person name="Lawson D."/>
            <person name="Haas B."/>
            <person name="Kodira C."/>
            <person name="Tu Z.J."/>
            <person name="Loftus B."/>
            <person name="Xi Z."/>
            <person name="Megy K."/>
            <person name="Grabherr M."/>
            <person name="Ren Q."/>
            <person name="Zdobnov E.M."/>
            <person name="Lobo N.F."/>
            <person name="Campbell K.S."/>
            <person name="Brown S.E."/>
            <person name="Bonaldo M.F."/>
            <person name="Zhu J."/>
            <person name="Sinkins S.P."/>
            <person name="Hogenkamp D.G."/>
            <person name="Amedeo P."/>
            <person name="Arensburger P."/>
            <person name="Atkinson P.W."/>
            <person name="Bidwell S."/>
            <person name="Biedler J."/>
            <person name="Birney E."/>
            <person name="Bruggner R.V."/>
            <person name="Costas J."/>
            <person name="Coy M.R."/>
            <person name="Crabtree J."/>
            <person name="Crawford M."/>
            <person name="Debruyn B."/>
            <person name="Decaprio D."/>
            <person name="Eiglmeier K."/>
            <person name="Eisenstadt E."/>
            <person name="El-Dorry H."/>
            <person name="Gelbart W.M."/>
            <person name="Gomes S.L."/>
            <person name="Hammond M."/>
            <person name="Hannick L.I."/>
            <person name="Hogan J.R."/>
            <person name="Holmes M.H."/>
            <person name="Jaffe D."/>
            <person name="Johnston J.S."/>
            <person name="Kennedy R.C."/>
            <person name="Koo H."/>
            <person name="Kravitz S."/>
            <person name="Kriventseva E.V."/>
            <person name="Kulp D."/>
            <person name="Labutti K."/>
            <person name="Lee E."/>
            <person name="Li S."/>
            <person name="Lovin D.D."/>
            <person name="Mao C."/>
            <person name="Mauceli E."/>
            <person name="Menck C.F."/>
            <person name="Miller J.R."/>
            <person name="Montgomery P."/>
            <person name="Mori A."/>
            <person name="Nascimento A.L."/>
            <person name="Naveira H.F."/>
            <person name="Nusbaum C."/>
            <person name="O'leary S."/>
            <person name="Orvis J."/>
            <person name="Pertea M."/>
            <person name="Quesneville H."/>
            <person name="Reidenbach K.R."/>
            <person name="Rogers Y.H."/>
            <person name="Roth C.W."/>
            <person name="Schneider J.R."/>
            <person name="Schatz M."/>
            <person name="Shumway M."/>
            <person name="Stanke M."/>
            <person name="Stinson E.O."/>
            <person name="Tubio J.M."/>
            <person name="Vanzee J.P."/>
            <person name="Verjovski-Almeida S."/>
            <person name="Werner D."/>
            <person name="White O."/>
            <person name="Wyder S."/>
            <person name="Zeng Q."/>
            <person name="Zhao Q."/>
            <person name="Zhao Y."/>
            <person name="Hill C.A."/>
            <person name="Raikhel A.S."/>
            <person name="Soares M.B."/>
            <person name="Knudson D.L."/>
            <person name="Lee N.H."/>
            <person name="Galagan J."/>
            <person name="Salzberg S.L."/>
            <person name="Paulsen I.T."/>
            <person name="Dimopoulos G."/>
            <person name="Collins F.H."/>
            <person name="Birren B."/>
            <person name="Fraser-Liggett C.M."/>
            <person name="Severson D.W."/>
        </authorList>
    </citation>
    <scope>NUCLEOTIDE SEQUENCE [LARGE SCALE GENOMIC DNA]</scope>
    <source>
        <strain evidence="14">Liverpool</strain>
    </source>
</reference>
<feature type="compositionally biased region" description="Acidic residues" evidence="10">
    <location>
        <begin position="146"/>
        <end position="180"/>
    </location>
</feature>
<evidence type="ECO:0000256" key="3">
    <source>
        <dbReference type="ARBA" id="ARBA00022552"/>
    </source>
</evidence>
<comment type="subcellular location">
    <subcellularLocation>
        <location evidence="1">Nucleus</location>
        <location evidence="1">Nucleolus</location>
    </subcellularLocation>
</comment>
<dbReference type="STRING" id="7159.Q16K19"/>
<evidence type="ECO:0000313" key="14">
    <source>
        <dbReference type="EMBL" id="EAT34626.1"/>
    </source>
</evidence>
<dbReference type="InterPro" id="IPR057570">
    <property type="entry name" value="NOL9_C"/>
</dbReference>
<feature type="region of interest" description="Disordered" evidence="10">
    <location>
        <begin position="420"/>
        <end position="443"/>
    </location>
</feature>
<dbReference type="GO" id="GO:0000448">
    <property type="term" value="P:cleavage in ITS2 between 5.8S rRNA and LSU-rRNA of tricistronic rRNA transcript (SSU-rRNA, 5.8S rRNA, LSU-rRNA)"/>
    <property type="evidence" value="ECO:0007669"/>
    <property type="project" value="TreeGrafter"/>
</dbReference>
<feature type="compositionally biased region" description="Basic residues" evidence="10">
    <location>
        <begin position="22"/>
        <end position="39"/>
    </location>
</feature>
<keyword evidence="4" id="KW-0808">Transferase</keyword>
<dbReference type="InterPro" id="IPR027417">
    <property type="entry name" value="P-loop_NTPase"/>
</dbReference>
<reference evidence="14" key="3">
    <citation type="submission" date="2012-09" db="EMBL/GenBank/DDBJ databases">
        <authorList>
            <consortium name="VectorBase"/>
        </authorList>
    </citation>
    <scope>NUCLEOTIDE SEQUENCE</scope>
    <source>
        <strain evidence="14">Liverpool</strain>
    </source>
</reference>
<gene>
    <name evidence="14" type="ORF">AaeL_AAEL013142</name>
</gene>
<dbReference type="Pfam" id="PF16575">
    <property type="entry name" value="CLP1_P"/>
    <property type="match status" value="1"/>
</dbReference>
<keyword evidence="7" id="KW-0067">ATP-binding</keyword>
<dbReference type="PaxDb" id="7159-AAEL013142-PA"/>
<dbReference type="Pfam" id="PF24419">
    <property type="entry name" value="Cupin_NOL9"/>
    <property type="match status" value="1"/>
</dbReference>
<dbReference type="PANTHER" id="PTHR12755">
    <property type="entry name" value="CLEAVAGE/POLYADENYLATION FACTOR IA SUBUNIT CLP1P"/>
    <property type="match status" value="1"/>
</dbReference>
<feature type="domain" description="NOL9 C-terminal" evidence="13">
    <location>
        <begin position="930"/>
        <end position="1019"/>
    </location>
</feature>
<evidence type="ECO:0000256" key="8">
    <source>
        <dbReference type="ARBA" id="ARBA00023242"/>
    </source>
</evidence>
<dbReference type="EMBL" id="CH477981">
    <property type="protein sequence ID" value="EAT34626.1"/>
    <property type="molecule type" value="Genomic_DNA"/>
</dbReference>
<dbReference type="GO" id="GO:0005524">
    <property type="term" value="F:ATP binding"/>
    <property type="evidence" value="ECO:0007669"/>
    <property type="project" value="UniProtKB-KW"/>
</dbReference>
<evidence type="ECO:0000256" key="5">
    <source>
        <dbReference type="ARBA" id="ARBA00022741"/>
    </source>
</evidence>
<dbReference type="PhylomeDB" id="Q16K19"/>
<dbReference type="Pfam" id="PF25467">
    <property type="entry name" value="NOL9_C"/>
    <property type="match status" value="1"/>
</dbReference>
<evidence type="ECO:0000259" key="12">
    <source>
        <dbReference type="Pfam" id="PF24419"/>
    </source>
</evidence>
<dbReference type="GO" id="GO:0005730">
    <property type="term" value="C:nucleolus"/>
    <property type="evidence" value="ECO:0007669"/>
    <property type="project" value="UniProtKB-SubCell"/>
</dbReference>
<feature type="compositionally biased region" description="Basic and acidic residues" evidence="10">
    <location>
        <begin position="191"/>
        <end position="201"/>
    </location>
</feature>
<dbReference type="SUPFAM" id="SSF52540">
    <property type="entry name" value="P-loop containing nucleoside triphosphate hydrolases"/>
    <property type="match status" value="2"/>
</dbReference>
<evidence type="ECO:0000256" key="9">
    <source>
        <dbReference type="ARBA" id="ARBA00071212"/>
    </source>
</evidence>
<comment type="similarity">
    <text evidence="2">Belongs to the Clp1 family. NOL9/GRC3 subfamily.</text>
</comment>
<protein>
    <recommendedName>
        <fullName evidence="9">Polynucleotide 5'-hydroxyl-kinase NOL9</fullName>
    </recommendedName>
</protein>
<dbReference type="GO" id="GO:0051731">
    <property type="term" value="F:polynucleotide 5'-hydroxyl-kinase activity"/>
    <property type="evidence" value="ECO:0007669"/>
    <property type="project" value="InterPro"/>
</dbReference>
<keyword evidence="3" id="KW-0698">rRNA processing</keyword>
<dbReference type="HOGENOM" id="CLU_293767_0_0_1"/>
<dbReference type="VEuPathDB" id="VectorBase:AAEL013142"/>
<dbReference type="Gene3D" id="3.40.50.300">
    <property type="entry name" value="P-loop containing nucleotide triphosphate hydrolases"/>
    <property type="match status" value="1"/>
</dbReference>
<proteinExistence type="inferred from homology"/>
<dbReference type="AlphaFoldDB" id="Q16K19"/>
<evidence type="ECO:0000256" key="10">
    <source>
        <dbReference type="SAM" id="MobiDB-lite"/>
    </source>
</evidence>
<feature type="region of interest" description="Disordered" evidence="10">
    <location>
        <begin position="1"/>
        <end position="378"/>
    </location>
</feature>
<keyword evidence="6" id="KW-0418">Kinase</keyword>
<evidence type="ECO:0000256" key="2">
    <source>
        <dbReference type="ARBA" id="ARBA00011003"/>
    </source>
</evidence>
<evidence type="ECO:0000256" key="7">
    <source>
        <dbReference type="ARBA" id="ARBA00022840"/>
    </source>
</evidence>
<feature type="compositionally biased region" description="Acidic residues" evidence="10">
    <location>
        <begin position="296"/>
        <end position="378"/>
    </location>
</feature>
<dbReference type="InterPro" id="IPR057573">
    <property type="entry name" value="NOL9_N"/>
</dbReference>
<dbReference type="eggNOG" id="KOG2750">
    <property type="taxonomic scope" value="Eukaryota"/>
</dbReference>
<feature type="compositionally biased region" description="Acidic residues" evidence="10">
    <location>
        <begin position="256"/>
        <end position="276"/>
    </location>
</feature>
<dbReference type="Proteomes" id="UP000682892">
    <property type="component" value="Unassembled WGS sequence"/>
</dbReference>
<organism evidence="14 15">
    <name type="scientific">Aedes aegypti</name>
    <name type="common">Yellowfever mosquito</name>
    <name type="synonym">Culex aegypti</name>
    <dbReference type="NCBI Taxonomy" id="7159"/>
    <lineage>
        <taxon>Eukaryota</taxon>
        <taxon>Metazoa</taxon>
        <taxon>Ecdysozoa</taxon>
        <taxon>Arthropoda</taxon>
        <taxon>Hexapoda</taxon>
        <taxon>Insecta</taxon>
        <taxon>Pterygota</taxon>
        <taxon>Neoptera</taxon>
        <taxon>Endopterygota</taxon>
        <taxon>Diptera</taxon>
        <taxon>Nematocera</taxon>
        <taxon>Culicoidea</taxon>
        <taxon>Culicidae</taxon>
        <taxon>Culicinae</taxon>
        <taxon>Aedini</taxon>
        <taxon>Aedes</taxon>
        <taxon>Stegomyia</taxon>
    </lineage>
</organism>
<dbReference type="OMA" id="DCQPLGV"/>
<feature type="domain" description="Clp1 P-loop" evidence="11">
    <location>
        <begin position="709"/>
        <end position="855"/>
    </location>
</feature>
<feature type="compositionally biased region" description="Polar residues" evidence="10">
    <location>
        <begin position="79"/>
        <end position="95"/>
    </location>
</feature>
<dbReference type="InterPro" id="IPR045116">
    <property type="entry name" value="Clp1/Grc3"/>
</dbReference>
<evidence type="ECO:0000256" key="1">
    <source>
        <dbReference type="ARBA" id="ARBA00004604"/>
    </source>
</evidence>